<dbReference type="KEGG" id="bfu:BCIN_14g04030"/>
<organism evidence="2 3">
    <name type="scientific">Botryotinia fuckeliana (strain B05.10)</name>
    <name type="common">Noble rot fungus</name>
    <name type="synonym">Botrytis cinerea</name>
    <dbReference type="NCBI Taxonomy" id="332648"/>
    <lineage>
        <taxon>Eukaryota</taxon>
        <taxon>Fungi</taxon>
        <taxon>Dikarya</taxon>
        <taxon>Ascomycota</taxon>
        <taxon>Pezizomycotina</taxon>
        <taxon>Leotiomycetes</taxon>
        <taxon>Helotiales</taxon>
        <taxon>Sclerotiniaceae</taxon>
        <taxon>Botrytis</taxon>
    </lineage>
</organism>
<keyword evidence="1" id="KW-0732">Signal</keyword>
<feature type="signal peptide" evidence="1">
    <location>
        <begin position="1"/>
        <end position="21"/>
    </location>
</feature>
<accession>A0A384K3Y1</accession>
<feature type="chain" id="PRO_5017070552" evidence="1">
    <location>
        <begin position="22"/>
        <end position="129"/>
    </location>
</feature>
<reference evidence="2 3" key="2">
    <citation type="journal article" date="2012" name="Eukaryot. Cell">
        <title>Genome update of Botrytis cinerea strains B05.10 and T4.</title>
        <authorList>
            <person name="Staats M."/>
            <person name="van Kan J.A."/>
        </authorList>
    </citation>
    <scope>NUCLEOTIDE SEQUENCE [LARGE SCALE GENOMIC DNA]</scope>
    <source>
        <strain evidence="2 3">B05.10</strain>
    </source>
</reference>
<reference evidence="2 3" key="3">
    <citation type="journal article" date="2017" name="Mol. Plant Pathol.">
        <title>A gapless genome sequence of the fungus Botrytis cinerea.</title>
        <authorList>
            <person name="Van Kan J.A."/>
            <person name="Stassen J.H."/>
            <person name="Mosbach A."/>
            <person name="Van Der Lee T.A."/>
            <person name="Faino L."/>
            <person name="Farmer A.D."/>
            <person name="Papasotiriou D.G."/>
            <person name="Zhou S."/>
            <person name="Seidl M.F."/>
            <person name="Cottam E."/>
            <person name="Edel D."/>
            <person name="Hahn M."/>
            <person name="Schwartz D.C."/>
            <person name="Dietrich R.A."/>
            <person name="Widdison S."/>
            <person name="Scalliet G."/>
        </authorList>
    </citation>
    <scope>NUCLEOTIDE SEQUENCE [LARGE SCALE GENOMIC DNA]</scope>
    <source>
        <strain evidence="2 3">B05.10</strain>
    </source>
</reference>
<protein>
    <submittedName>
        <fullName evidence="2">Uncharacterized protein</fullName>
    </submittedName>
</protein>
<evidence type="ECO:0000313" key="3">
    <source>
        <dbReference type="Proteomes" id="UP000001798"/>
    </source>
</evidence>
<dbReference type="EMBL" id="CP009818">
    <property type="protein sequence ID" value="ATZ57247.1"/>
    <property type="molecule type" value="Genomic_DNA"/>
</dbReference>
<dbReference type="Proteomes" id="UP000001798">
    <property type="component" value="Chromosome 14"/>
</dbReference>
<name>A0A384K3Y1_BOTFB</name>
<sequence length="129" mass="14511">MHFQASKLFLFASVLAPSLLASPISFLVEGNSTITSFTQFVTLAEVSKERYCHVNLHYCGWNLINNYNEDYHTRISNRLCKVIGDCNFWSGNVWNSLWNCGNDLEFLGICGGENSCRDGGSGRHDYCKA</sequence>
<proteinExistence type="predicted"/>
<gene>
    <name evidence="2" type="ORF">BCIN_14g04030</name>
</gene>
<dbReference type="GeneID" id="36394867"/>
<reference evidence="2 3" key="1">
    <citation type="journal article" date="2011" name="PLoS Genet.">
        <title>Genomic analysis of the necrotrophic fungal pathogens Sclerotinia sclerotiorum and Botrytis cinerea.</title>
        <authorList>
            <person name="Amselem J."/>
            <person name="Cuomo C.A."/>
            <person name="van Kan J.A."/>
            <person name="Viaud M."/>
            <person name="Benito E.P."/>
            <person name="Couloux A."/>
            <person name="Coutinho P.M."/>
            <person name="de Vries R.P."/>
            <person name="Dyer P.S."/>
            <person name="Fillinger S."/>
            <person name="Fournier E."/>
            <person name="Gout L."/>
            <person name="Hahn M."/>
            <person name="Kohn L."/>
            <person name="Lapalu N."/>
            <person name="Plummer K.M."/>
            <person name="Pradier J.M."/>
            <person name="Quevillon E."/>
            <person name="Sharon A."/>
            <person name="Simon A."/>
            <person name="ten Have A."/>
            <person name="Tudzynski B."/>
            <person name="Tudzynski P."/>
            <person name="Wincker P."/>
            <person name="Andrew M."/>
            <person name="Anthouard V."/>
            <person name="Beever R.E."/>
            <person name="Beffa R."/>
            <person name="Benoit I."/>
            <person name="Bouzid O."/>
            <person name="Brault B."/>
            <person name="Chen Z."/>
            <person name="Choquer M."/>
            <person name="Collemare J."/>
            <person name="Cotton P."/>
            <person name="Danchin E.G."/>
            <person name="Da Silva C."/>
            <person name="Gautier A."/>
            <person name="Giraud C."/>
            <person name="Giraud T."/>
            <person name="Gonzalez C."/>
            <person name="Grossetete S."/>
            <person name="Guldener U."/>
            <person name="Henrissat B."/>
            <person name="Howlett B.J."/>
            <person name="Kodira C."/>
            <person name="Kretschmer M."/>
            <person name="Lappartient A."/>
            <person name="Leroch M."/>
            <person name="Levis C."/>
            <person name="Mauceli E."/>
            <person name="Neuveglise C."/>
            <person name="Oeser B."/>
            <person name="Pearson M."/>
            <person name="Poulain J."/>
            <person name="Poussereau N."/>
            <person name="Quesneville H."/>
            <person name="Rascle C."/>
            <person name="Schumacher J."/>
            <person name="Segurens B."/>
            <person name="Sexton A."/>
            <person name="Silva E."/>
            <person name="Sirven C."/>
            <person name="Soanes D.M."/>
            <person name="Talbot N.J."/>
            <person name="Templeton M."/>
            <person name="Yandava C."/>
            <person name="Yarden O."/>
            <person name="Zeng Q."/>
            <person name="Rollins J.A."/>
            <person name="Lebrun M.H."/>
            <person name="Dickman M."/>
        </authorList>
    </citation>
    <scope>NUCLEOTIDE SEQUENCE [LARGE SCALE GENOMIC DNA]</scope>
    <source>
        <strain evidence="2 3">B05.10</strain>
    </source>
</reference>
<dbReference type="RefSeq" id="XP_024553034.1">
    <property type="nucleotide sequence ID" value="XM_024697219.1"/>
</dbReference>
<dbReference type="VEuPathDB" id="FungiDB:Bcin14g04030"/>
<dbReference type="OrthoDB" id="4186099at2759"/>
<keyword evidence="3" id="KW-1185">Reference proteome</keyword>
<dbReference type="AlphaFoldDB" id="A0A384K3Y1"/>
<evidence type="ECO:0000313" key="2">
    <source>
        <dbReference type="EMBL" id="ATZ57247.1"/>
    </source>
</evidence>
<evidence type="ECO:0000256" key="1">
    <source>
        <dbReference type="SAM" id="SignalP"/>
    </source>
</evidence>